<dbReference type="SUPFAM" id="SSF82171">
    <property type="entry name" value="DPP6 N-terminal domain-like"/>
    <property type="match status" value="1"/>
</dbReference>
<dbReference type="RefSeq" id="WP_220193596.1">
    <property type="nucleotide sequence ID" value="NZ_BNJF01000001.1"/>
</dbReference>
<dbReference type="Gene3D" id="2.120.10.30">
    <property type="entry name" value="TolB, C-terminal domain"/>
    <property type="match status" value="2"/>
</dbReference>
<dbReference type="PANTHER" id="PTHR42776:SF27">
    <property type="entry name" value="DIPEPTIDYL PEPTIDASE FAMILY MEMBER 6"/>
    <property type="match status" value="1"/>
</dbReference>
<evidence type="ECO:0000313" key="5">
    <source>
        <dbReference type="EMBL" id="GHO44181.1"/>
    </source>
</evidence>
<evidence type="ECO:0000313" key="6">
    <source>
        <dbReference type="Proteomes" id="UP000612362"/>
    </source>
</evidence>
<protein>
    <submittedName>
        <fullName evidence="5">Acylaminoacyl-peptidase</fullName>
    </submittedName>
</protein>
<sequence>MSELNAEMIVDIQLLANVQVTPDGKRVAYTLGANYKKEGKSTNAIWLATTDGEHAPKQFTSGESQESSPRWSPDGKTLAFLSDRAQPGISQLHMIAVDGGEAQALTSKENKRGINQFAWSPSGNQIAFTSADEPDEEDERREKEQDDAQVYGERWQYARLRLLSLASREVTTLVGGERHIANFAWHPQGTELAYSVWRTPELASASKETLIERVPLAGGEPQVVCRFGYNIESLCWSANGETLLFIAPTAQRDQSSYAVYAVPASGGTPERIAGGETNCILDLQVLGKQTLAYVAEGLETKICRLDQYTGALTSLLPDTQVERECDIDSIHGVVIDGSTVLALVRSSAHNAPEVWCGITESEASIPELYRLTHHHDYLAGIPLGKQESFYWTAPDGWEMDGILIRPPEVNEGQALPTVVLVHGGPYGRWDHRFYLSSANWAQWLATAGYAVLMPNPRGGFGHGERFAAAARSDVGGADYQDVISAVDTAIERGIADPERIAIGGWSQGGFMSAWAITQTTRFKAAIMGAGVSDWGMMVMTSDMQSFEHALGGSAPWDGIGPHRHAQLSPISFAQNARTPTLILHGERDERVPLSQAQGFHRALLHYGVPVELVVYPREPHGLRERAHLIDRLRRVRAWYDRWLRA</sequence>
<dbReference type="AlphaFoldDB" id="A0A8J3HVW0"/>
<evidence type="ECO:0000256" key="2">
    <source>
        <dbReference type="ARBA" id="ARBA00022825"/>
    </source>
</evidence>
<dbReference type="SUPFAM" id="SSF53474">
    <property type="entry name" value="alpha/beta-Hydrolases"/>
    <property type="match status" value="1"/>
</dbReference>
<keyword evidence="6" id="KW-1185">Reference proteome</keyword>
<evidence type="ECO:0000259" key="4">
    <source>
        <dbReference type="Pfam" id="PF00326"/>
    </source>
</evidence>
<dbReference type="Gene3D" id="3.40.50.1820">
    <property type="entry name" value="alpha/beta hydrolase"/>
    <property type="match status" value="1"/>
</dbReference>
<dbReference type="GO" id="GO:0006508">
    <property type="term" value="P:proteolysis"/>
    <property type="evidence" value="ECO:0007669"/>
    <property type="project" value="InterPro"/>
</dbReference>
<dbReference type="EMBL" id="BNJF01000001">
    <property type="protein sequence ID" value="GHO44181.1"/>
    <property type="molecule type" value="Genomic_DNA"/>
</dbReference>
<feature type="domain" description="Peptidase S9 prolyl oligopeptidase catalytic" evidence="4">
    <location>
        <begin position="441"/>
        <end position="643"/>
    </location>
</feature>
<evidence type="ECO:0000256" key="3">
    <source>
        <dbReference type="SAM" id="MobiDB-lite"/>
    </source>
</evidence>
<dbReference type="Pfam" id="PF00326">
    <property type="entry name" value="Peptidase_S9"/>
    <property type="match status" value="1"/>
</dbReference>
<dbReference type="InterPro" id="IPR011042">
    <property type="entry name" value="6-blade_b-propeller_TolB-like"/>
</dbReference>
<gene>
    <name evidence="5" type="ORF">KSX_23440</name>
</gene>
<feature type="compositionally biased region" description="Polar residues" evidence="3">
    <location>
        <begin position="58"/>
        <end position="70"/>
    </location>
</feature>
<keyword evidence="2" id="KW-0645">Protease</keyword>
<feature type="region of interest" description="Disordered" evidence="3">
    <location>
        <begin position="124"/>
        <end position="147"/>
    </location>
</feature>
<organism evidence="5 6">
    <name type="scientific">Ktedonospora formicarum</name>
    <dbReference type="NCBI Taxonomy" id="2778364"/>
    <lineage>
        <taxon>Bacteria</taxon>
        <taxon>Bacillati</taxon>
        <taxon>Chloroflexota</taxon>
        <taxon>Ktedonobacteria</taxon>
        <taxon>Ktedonobacterales</taxon>
        <taxon>Ktedonobacteraceae</taxon>
        <taxon>Ktedonospora</taxon>
    </lineage>
</organism>
<feature type="region of interest" description="Disordered" evidence="3">
    <location>
        <begin position="53"/>
        <end position="73"/>
    </location>
</feature>
<evidence type="ECO:0000256" key="1">
    <source>
        <dbReference type="ARBA" id="ARBA00022801"/>
    </source>
</evidence>
<keyword evidence="2" id="KW-0720">Serine protease</keyword>
<dbReference type="InterPro" id="IPR001375">
    <property type="entry name" value="Peptidase_S9_cat"/>
</dbReference>
<dbReference type="InterPro" id="IPR029058">
    <property type="entry name" value="AB_hydrolase_fold"/>
</dbReference>
<accession>A0A8J3HVW0</accession>
<dbReference type="PANTHER" id="PTHR42776">
    <property type="entry name" value="SERINE PEPTIDASE S9 FAMILY MEMBER"/>
    <property type="match status" value="1"/>
</dbReference>
<dbReference type="InterPro" id="IPR011659">
    <property type="entry name" value="WD40"/>
</dbReference>
<dbReference type="Pfam" id="PF07676">
    <property type="entry name" value="PD40"/>
    <property type="match status" value="2"/>
</dbReference>
<comment type="caution">
    <text evidence="5">The sequence shown here is derived from an EMBL/GenBank/DDBJ whole genome shotgun (WGS) entry which is preliminary data.</text>
</comment>
<keyword evidence="1" id="KW-0378">Hydrolase</keyword>
<proteinExistence type="predicted"/>
<dbReference type="GO" id="GO:0004252">
    <property type="term" value="F:serine-type endopeptidase activity"/>
    <property type="evidence" value="ECO:0007669"/>
    <property type="project" value="TreeGrafter"/>
</dbReference>
<dbReference type="Proteomes" id="UP000612362">
    <property type="component" value="Unassembled WGS sequence"/>
</dbReference>
<reference evidence="5" key="1">
    <citation type="submission" date="2020-10" db="EMBL/GenBank/DDBJ databases">
        <title>Taxonomic study of unclassified bacteria belonging to the class Ktedonobacteria.</title>
        <authorList>
            <person name="Yabe S."/>
            <person name="Wang C.M."/>
            <person name="Zheng Y."/>
            <person name="Sakai Y."/>
            <person name="Cavaletti L."/>
            <person name="Monciardini P."/>
            <person name="Donadio S."/>
        </authorList>
    </citation>
    <scope>NUCLEOTIDE SEQUENCE</scope>
    <source>
        <strain evidence="5">SOSP1-1</strain>
    </source>
</reference>
<name>A0A8J3HVW0_9CHLR</name>